<accession>A0A150IRI6</accession>
<sequence length="228" mass="24253">MTDEIKKEFFEVLRSVGPVSIVVFLFLFFISKGEILNFTIGFIMVILGITLFLLGINLGFLPFGEAIGSELPMRGSLSFLLIFSFIIGFITTIAEPDVRVLSTQIDYVSNGAIPQFLLVLSISFGIGIFVSLAMLRIIYGIGFPYLFIGGYVIIILLSLFTPQSFVAIAFDAGGVTTGPVTVPIILSLGIGISSVLGGKSALSDGFGLIGLASMGPVISVMLLGVLYS</sequence>
<dbReference type="InterPro" id="IPR011435">
    <property type="entry name" value="UmpAB"/>
</dbReference>
<dbReference type="Proteomes" id="UP000092401">
    <property type="component" value="Unassembled WGS sequence"/>
</dbReference>
<gene>
    <name evidence="2" type="ORF">APG10_01735</name>
    <name evidence="3" type="ORF">APG11_01123</name>
    <name evidence="4" type="ORF">APG12_00851</name>
</gene>
<keyword evidence="1" id="KW-0472">Membrane</keyword>
<evidence type="ECO:0000313" key="4">
    <source>
        <dbReference type="EMBL" id="KYC50422.1"/>
    </source>
</evidence>
<dbReference type="Proteomes" id="UP000091929">
    <property type="component" value="Unassembled WGS sequence"/>
</dbReference>
<feature type="transmembrane region" description="Helical" evidence="1">
    <location>
        <begin position="205"/>
        <end position="227"/>
    </location>
</feature>
<evidence type="ECO:0000256" key="1">
    <source>
        <dbReference type="SAM" id="Phobius"/>
    </source>
</evidence>
<dbReference type="Proteomes" id="UP000092403">
    <property type="component" value="Unassembled WGS sequence"/>
</dbReference>
<dbReference type="Pfam" id="PF07556">
    <property type="entry name" value="DUF1538"/>
    <property type="match status" value="1"/>
</dbReference>
<comment type="caution">
    <text evidence="2">The sequence shown here is derived from an EMBL/GenBank/DDBJ whole genome shotgun (WGS) entry which is preliminary data.</text>
</comment>
<feature type="transmembrane region" description="Helical" evidence="1">
    <location>
        <begin position="142"/>
        <end position="160"/>
    </location>
</feature>
<dbReference type="AlphaFoldDB" id="A0A150IHL0"/>
<dbReference type="EMBL" id="LNGF01000022">
    <property type="protein sequence ID" value="KYC47522.1"/>
    <property type="molecule type" value="Genomic_DNA"/>
</dbReference>
<organism evidence="2 6">
    <name type="scientific">Candidatus Methanofastidiosum methylothiophilum</name>
    <dbReference type="NCBI Taxonomy" id="1705564"/>
    <lineage>
        <taxon>Archaea</taxon>
        <taxon>Methanobacteriati</taxon>
        <taxon>Methanobacteriota</taxon>
        <taxon>Stenosarchaea group</taxon>
        <taxon>Candidatus Methanofastidiosia</taxon>
        <taxon>Candidatus Methanofastidiosales</taxon>
        <taxon>Candidatus Methanofastidiosaceae</taxon>
        <taxon>Candidatus Methanofastidiosum</taxon>
    </lineage>
</organism>
<evidence type="ECO:0000313" key="3">
    <source>
        <dbReference type="EMBL" id="KYC47522.1"/>
    </source>
</evidence>
<evidence type="ECO:0008006" key="7">
    <source>
        <dbReference type="Google" id="ProtNLM"/>
    </source>
</evidence>
<dbReference type="EMBL" id="LNJC01000014">
    <property type="protein sequence ID" value="KYC50422.1"/>
    <property type="molecule type" value="Genomic_DNA"/>
</dbReference>
<feature type="transmembrane region" description="Helical" evidence="1">
    <location>
        <begin position="180"/>
        <end position="198"/>
    </location>
</feature>
<accession>A0A150IHL0</accession>
<feature type="transmembrane region" description="Helical" evidence="1">
    <location>
        <begin position="12"/>
        <end position="30"/>
    </location>
</feature>
<proteinExistence type="predicted"/>
<accession>A0A150IZU4</accession>
<feature type="transmembrane region" description="Helical" evidence="1">
    <location>
        <begin position="75"/>
        <end position="93"/>
    </location>
</feature>
<evidence type="ECO:0000313" key="2">
    <source>
        <dbReference type="EMBL" id="KYC44422.1"/>
    </source>
</evidence>
<reference evidence="5 6" key="1">
    <citation type="journal article" date="2016" name="ISME J.">
        <title>Chasing the elusive Euryarchaeota class WSA2: genomes reveal a uniquely fastidious methyl-reducing methanogen.</title>
        <authorList>
            <person name="Nobu M.K."/>
            <person name="Narihiro T."/>
            <person name="Kuroda K."/>
            <person name="Mei R."/>
            <person name="Liu W.T."/>
        </authorList>
    </citation>
    <scope>NUCLEOTIDE SEQUENCE [LARGE SCALE GENOMIC DNA]</scope>
    <source>
        <strain evidence="2">B03fssc0709_Meth_Bin005</strain>
        <strain evidence="3">B15fssc0709_Meth_Bin003</strain>
        <strain evidence="4">BMIXfssc0709_Meth_Bin006</strain>
    </source>
</reference>
<evidence type="ECO:0000313" key="5">
    <source>
        <dbReference type="Proteomes" id="UP000091929"/>
    </source>
</evidence>
<feature type="transmembrane region" description="Helical" evidence="1">
    <location>
        <begin position="113"/>
        <end position="135"/>
    </location>
</feature>
<feature type="transmembrane region" description="Helical" evidence="1">
    <location>
        <begin position="36"/>
        <end position="63"/>
    </location>
</feature>
<protein>
    <recommendedName>
        <fullName evidence="7">DUF1538 domain-containing protein</fullName>
    </recommendedName>
</protein>
<evidence type="ECO:0000313" key="6">
    <source>
        <dbReference type="Proteomes" id="UP000092401"/>
    </source>
</evidence>
<keyword evidence="1" id="KW-0812">Transmembrane</keyword>
<dbReference type="EMBL" id="LNGE01000067">
    <property type="protein sequence ID" value="KYC44422.1"/>
    <property type="molecule type" value="Genomic_DNA"/>
</dbReference>
<name>A0A150IHL0_9EURY</name>
<keyword evidence="1" id="KW-1133">Transmembrane helix</keyword>